<comment type="caution">
    <text evidence="1">The sequence shown here is derived from an EMBL/GenBank/DDBJ whole genome shotgun (WGS) entry which is preliminary data.</text>
</comment>
<sequence length="118" mass="13565">MSQPDFLRHVASRVISPNSLDLKRLDDVRRLLAAAEAKYKFSSYGGDPKKLVNYLLSPDFTELTFILGTDLTKKLLEEIIKDYDYQEIKDAAKKILEEIDGYTEMEDKDAVITYKRGL</sequence>
<accession>A0A031LQ04</accession>
<dbReference type="EMBL" id="JFZT01000039">
    <property type="protein sequence ID" value="EZQ06820.1"/>
    <property type="molecule type" value="Genomic_DNA"/>
</dbReference>
<protein>
    <submittedName>
        <fullName evidence="1">Uncharacterized protein</fullName>
    </submittedName>
</protein>
<name>A0A031LQ04_9CREN</name>
<evidence type="ECO:0000313" key="1">
    <source>
        <dbReference type="EMBL" id="EZQ06820.1"/>
    </source>
</evidence>
<gene>
    <name evidence="1" type="ORF">CM19_05455</name>
</gene>
<dbReference type="Proteomes" id="UP000024332">
    <property type="component" value="Unassembled WGS sequence"/>
</dbReference>
<proteinExistence type="predicted"/>
<evidence type="ECO:0000313" key="2">
    <source>
        <dbReference type="Proteomes" id="UP000024332"/>
    </source>
</evidence>
<dbReference type="AlphaFoldDB" id="A0A031LQ04"/>
<keyword evidence="2" id="KW-1185">Reference proteome</keyword>
<organism evidence="1 2">
    <name type="scientific">Candidatus Acidianus copahuensis</name>
    <dbReference type="NCBI Taxonomy" id="1160895"/>
    <lineage>
        <taxon>Archaea</taxon>
        <taxon>Thermoproteota</taxon>
        <taxon>Thermoprotei</taxon>
        <taxon>Sulfolobales</taxon>
        <taxon>Sulfolobaceae</taxon>
        <taxon>Acidianus</taxon>
    </lineage>
</organism>
<reference evidence="1 2" key="1">
    <citation type="submission" date="2014-03" db="EMBL/GenBank/DDBJ databases">
        <title>Draft genome sequence of the novel thermoacidophilic archaea Acidianus copahuensis ALE1 strain, isolated from Copahue volcanic area in Neuquen Argentina.</title>
        <authorList>
            <person name="Urbieta M.S."/>
            <person name="Rascovan N."/>
            <person name="Castro C."/>
            <person name="Revale S."/>
            <person name="Giaveno M.A."/>
            <person name="Vazquez M.P."/>
            <person name="Donati E.R."/>
        </authorList>
    </citation>
    <scope>NUCLEOTIDE SEQUENCE [LARGE SCALE GENOMIC DNA]</scope>
    <source>
        <strain evidence="1 2">ALE1</strain>
    </source>
</reference>